<dbReference type="Proteomes" id="UP000235388">
    <property type="component" value="Unassembled WGS sequence"/>
</dbReference>
<evidence type="ECO:0000256" key="5">
    <source>
        <dbReference type="ARBA" id="ARBA00023242"/>
    </source>
</evidence>
<comment type="caution">
    <text evidence="8">The sequence shown here is derived from an EMBL/GenBank/DDBJ whole genome shotgun (WGS) entry which is preliminary data.</text>
</comment>
<keyword evidence="3" id="KW-0863">Zinc-finger</keyword>
<sequence length="164" mass="18677">MITKVNTYLEEALLCETLVMATILNPSFRLAILEAHCPKQAADAKIRLVELFEERKIQMAEKRLQDKEREKEATSTNEKESNEDDLCSYFNGPRNDPGNDKIERYLGGLDHITKEDNSNLTFSALKWWKEHQNKYVILSALARDYLGCIASSSSVERTFSAAAD</sequence>
<evidence type="ECO:0000256" key="4">
    <source>
        <dbReference type="ARBA" id="ARBA00022833"/>
    </source>
</evidence>
<reference evidence="8 9" key="1">
    <citation type="submission" date="2017-11" db="EMBL/GenBank/DDBJ databases">
        <title>De novo assembly and phasing of dikaryotic genomes from two isolates of Puccinia coronata f. sp. avenae, the causal agent of oat crown rust.</title>
        <authorList>
            <person name="Miller M.E."/>
            <person name="Zhang Y."/>
            <person name="Omidvar V."/>
            <person name="Sperschneider J."/>
            <person name="Schwessinger B."/>
            <person name="Raley C."/>
            <person name="Palmer J.M."/>
            <person name="Garnica D."/>
            <person name="Upadhyaya N."/>
            <person name="Rathjen J."/>
            <person name="Taylor J.M."/>
            <person name="Park R.F."/>
            <person name="Dodds P.N."/>
            <person name="Hirsch C.D."/>
            <person name="Kianian S.F."/>
            <person name="Figueroa M."/>
        </authorList>
    </citation>
    <scope>NUCLEOTIDE SEQUENCE [LARGE SCALE GENOMIC DNA]</scope>
    <source>
        <strain evidence="8">12NC29</strain>
    </source>
</reference>
<dbReference type="InterPro" id="IPR008906">
    <property type="entry name" value="HATC_C_dom"/>
</dbReference>
<protein>
    <recommendedName>
        <fullName evidence="7">HAT C-terminal dimerisation domain-containing protein</fullName>
    </recommendedName>
</protein>
<evidence type="ECO:0000256" key="6">
    <source>
        <dbReference type="SAM" id="MobiDB-lite"/>
    </source>
</evidence>
<evidence type="ECO:0000313" key="9">
    <source>
        <dbReference type="Proteomes" id="UP000235388"/>
    </source>
</evidence>
<evidence type="ECO:0000256" key="2">
    <source>
        <dbReference type="ARBA" id="ARBA00022723"/>
    </source>
</evidence>
<dbReference type="Pfam" id="PF05699">
    <property type="entry name" value="Dimer_Tnp_hAT"/>
    <property type="match status" value="1"/>
</dbReference>
<keyword evidence="5" id="KW-0539">Nucleus</keyword>
<feature type="compositionally biased region" description="Basic and acidic residues" evidence="6">
    <location>
        <begin position="62"/>
        <end position="80"/>
    </location>
</feature>
<dbReference type="AlphaFoldDB" id="A0A2N5V887"/>
<dbReference type="PANTHER" id="PTHR46481:SF10">
    <property type="entry name" value="ZINC FINGER BED DOMAIN-CONTAINING PROTEIN 39"/>
    <property type="match status" value="1"/>
</dbReference>
<keyword evidence="4" id="KW-0862">Zinc</keyword>
<comment type="subcellular location">
    <subcellularLocation>
        <location evidence="1">Nucleus</location>
    </subcellularLocation>
</comment>
<evidence type="ECO:0000259" key="7">
    <source>
        <dbReference type="Pfam" id="PF05699"/>
    </source>
</evidence>
<keyword evidence="9" id="KW-1185">Reference proteome</keyword>
<organism evidence="8 9">
    <name type="scientific">Puccinia coronata f. sp. avenae</name>
    <dbReference type="NCBI Taxonomy" id="200324"/>
    <lineage>
        <taxon>Eukaryota</taxon>
        <taxon>Fungi</taxon>
        <taxon>Dikarya</taxon>
        <taxon>Basidiomycota</taxon>
        <taxon>Pucciniomycotina</taxon>
        <taxon>Pucciniomycetes</taxon>
        <taxon>Pucciniales</taxon>
        <taxon>Pucciniaceae</taxon>
        <taxon>Puccinia</taxon>
    </lineage>
</organism>
<dbReference type="SUPFAM" id="SSF53098">
    <property type="entry name" value="Ribonuclease H-like"/>
    <property type="match status" value="1"/>
</dbReference>
<keyword evidence="2" id="KW-0479">Metal-binding</keyword>
<dbReference type="GO" id="GO:0005634">
    <property type="term" value="C:nucleus"/>
    <property type="evidence" value="ECO:0007669"/>
    <property type="project" value="UniProtKB-SubCell"/>
</dbReference>
<dbReference type="InterPro" id="IPR052035">
    <property type="entry name" value="ZnF_BED_domain_contain"/>
</dbReference>
<evidence type="ECO:0000256" key="3">
    <source>
        <dbReference type="ARBA" id="ARBA00022771"/>
    </source>
</evidence>
<dbReference type="PANTHER" id="PTHR46481">
    <property type="entry name" value="ZINC FINGER BED DOMAIN-CONTAINING PROTEIN 4"/>
    <property type="match status" value="1"/>
</dbReference>
<evidence type="ECO:0000256" key="1">
    <source>
        <dbReference type="ARBA" id="ARBA00004123"/>
    </source>
</evidence>
<name>A0A2N5V887_9BASI</name>
<evidence type="ECO:0000313" key="8">
    <source>
        <dbReference type="EMBL" id="PLW46217.1"/>
    </source>
</evidence>
<proteinExistence type="predicted"/>
<dbReference type="OrthoDB" id="2505994at2759"/>
<dbReference type="GO" id="GO:0008270">
    <property type="term" value="F:zinc ion binding"/>
    <property type="evidence" value="ECO:0007669"/>
    <property type="project" value="UniProtKB-KW"/>
</dbReference>
<feature type="domain" description="HAT C-terminal dimerisation" evidence="7">
    <location>
        <begin position="110"/>
        <end position="162"/>
    </location>
</feature>
<dbReference type="GO" id="GO:0046983">
    <property type="term" value="F:protein dimerization activity"/>
    <property type="evidence" value="ECO:0007669"/>
    <property type="project" value="InterPro"/>
</dbReference>
<feature type="region of interest" description="Disordered" evidence="6">
    <location>
        <begin position="62"/>
        <end position="95"/>
    </location>
</feature>
<gene>
    <name evidence="8" type="ORF">PCANC_08783</name>
</gene>
<dbReference type="InterPro" id="IPR012337">
    <property type="entry name" value="RNaseH-like_sf"/>
</dbReference>
<dbReference type="EMBL" id="PGCJ01000121">
    <property type="protein sequence ID" value="PLW46217.1"/>
    <property type="molecule type" value="Genomic_DNA"/>
</dbReference>
<accession>A0A2N5V887</accession>